<feature type="region of interest" description="Disordered" evidence="1">
    <location>
        <begin position="1"/>
        <end position="34"/>
    </location>
</feature>
<dbReference type="InterPro" id="IPR043858">
    <property type="entry name" value="DUF5820"/>
</dbReference>
<organism evidence="2 3">
    <name type="scientific">Halobellus rubicundus</name>
    <dbReference type="NCBI Taxonomy" id="2996466"/>
    <lineage>
        <taxon>Archaea</taxon>
        <taxon>Methanobacteriati</taxon>
        <taxon>Methanobacteriota</taxon>
        <taxon>Stenosarchaea group</taxon>
        <taxon>Halobacteria</taxon>
        <taxon>Halobacteriales</taxon>
        <taxon>Haloferacaceae</taxon>
        <taxon>Halobellus</taxon>
    </lineage>
</organism>
<name>A0ABD5MBY8_9EURY</name>
<dbReference type="Pfam" id="PF19137">
    <property type="entry name" value="DUF5820"/>
    <property type="match status" value="1"/>
</dbReference>
<dbReference type="AlphaFoldDB" id="A0ABD5MBY8"/>
<dbReference type="Proteomes" id="UP001570511">
    <property type="component" value="Unassembled WGS sequence"/>
</dbReference>
<evidence type="ECO:0000313" key="3">
    <source>
        <dbReference type="Proteomes" id="UP001570511"/>
    </source>
</evidence>
<reference evidence="2 3" key="1">
    <citation type="submission" date="2024-08" db="EMBL/GenBank/DDBJ databases">
        <title>Halobellus sp. MBLA0158 whole genome sequence.</title>
        <authorList>
            <person name="Hwang C.Y."/>
            <person name="Cho E.-S."/>
            <person name="Seo M.-J."/>
        </authorList>
    </citation>
    <scope>NUCLEOTIDE SEQUENCE [LARGE SCALE GENOMIC DNA]</scope>
    <source>
        <strain evidence="2 3">MBLA0158</strain>
    </source>
</reference>
<dbReference type="RefSeq" id="WP_372389715.1">
    <property type="nucleotide sequence ID" value="NZ_JBGNYA010000001.1"/>
</dbReference>
<sequence length="152" mass="16679">MDDPPEEAGPEGEAAADADASPPAEPPDGWTLWNDEPRGRRILVFRPDVFNEREGLPAACLPTILISNRSRAPRPGASRVRTATWHVVLTLEPEVEAVAESYDSRAAAIEGAHDLARRFAAGAVDYREAYQIPREEYFERLDAVIDGDGDEP</sequence>
<dbReference type="EMBL" id="JBGNYA010000001">
    <property type="protein sequence ID" value="MFA1611432.1"/>
    <property type="molecule type" value="Genomic_DNA"/>
</dbReference>
<comment type="caution">
    <text evidence="2">The sequence shown here is derived from an EMBL/GenBank/DDBJ whole genome shotgun (WGS) entry which is preliminary data.</text>
</comment>
<keyword evidence="3" id="KW-1185">Reference proteome</keyword>
<accession>A0ABD5MBY8</accession>
<feature type="compositionally biased region" description="Acidic residues" evidence="1">
    <location>
        <begin position="1"/>
        <end position="16"/>
    </location>
</feature>
<proteinExistence type="predicted"/>
<evidence type="ECO:0000313" key="2">
    <source>
        <dbReference type="EMBL" id="MFA1611432.1"/>
    </source>
</evidence>
<evidence type="ECO:0000256" key="1">
    <source>
        <dbReference type="SAM" id="MobiDB-lite"/>
    </source>
</evidence>
<protein>
    <submittedName>
        <fullName evidence="2">DUF5820 family protein</fullName>
    </submittedName>
</protein>
<gene>
    <name evidence="2" type="ORF">OS889_10515</name>
</gene>